<comment type="caution">
    <text evidence="3">The sequence shown here is derived from an EMBL/GenBank/DDBJ whole genome shotgun (WGS) entry which is preliminary data.</text>
</comment>
<evidence type="ECO:0000256" key="2">
    <source>
        <dbReference type="SAM" id="Phobius"/>
    </source>
</evidence>
<dbReference type="Proteomes" id="UP000644756">
    <property type="component" value="Unassembled WGS sequence"/>
</dbReference>
<organism evidence="3 4">
    <name type="scientific">Paenibacillus abyssi</name>
    <dbReference type="NCBI Taxonomy" id="1340531"/>
    <lineage>
        <taxon>Bacteria</taxon>
        <taxon>Bacillati</taxon>
        <taxon>Bacillota</taxon>
        <taxon>Bacilli</taxon>
        <taxon>Bacillales</taxon>
        <taxon>Paenibacillaceae</taxon>
        <taxon>Paenibacillus</taxon>
    </lineage>
</organism>
<evidence type="ECO:0000313" key="4">
    <source>
        <dbReference type="Proteomes" id="UP000644756"/>
    </source>
</evidence>
<accession>A0A917G434</accession>
<sequence>MKKIWKIIWISLGSLVLLISIAGFILYLNIRSIDLDDIKNRQLAKTEQTEQTEGQSSEDEELPSVLEGAVGKADQLADKPVESQDALDAAAILLNSELSFKEMYYLMGKSTDNLSTEEKQRIRDLLLEKLTPEEIEALRSITTDYGKGLVILDPNYPIEAVGVKDDAQRQRIIEQANKDKQADTEMEPQPAVQKAEGTDSDVSLEQSTTAAEKQDTSASEGNVQLAKKYEAELSRIKASCIQDAGAMLNKVLSSIDQMDNNAKAGSTQQQLLQQIAAAEAQCDGQFQSLLARAKSEYAEQGASFAISATWAQQYEATKESIRAQAVSRISEKLQANG</sequence>
<gene>
    <name evidence="3" type="ORF">GCM10010916_42900</name>
</gene>
<feature type="compositionally biased region" description="Polar residues" evidence="1">
    <location>
        <begin position="200"/>
        <end position="222"/>
    </location>
</feature>
<dbReference type="RefSeq" id="WP_188533121.1">
    <property type="nucleotide sequence ID" value="NZ_BMGR01000017.1"/>
</dbReference>
<evidence type="ECO:0000256" key="1">
    <source>
        <dbReference type="SAM" id="MobiDB-lite"/>
    </source>
</evidence>
<proteinExistence type="predicted"/>
<keyword evidence="4" id="KW-1185">Reference proteome</keyword>
<dbReference type="EMBL" id="BMGR01000017">
    <property type="protein sequence ID" value="GGG21606.1"/>
    <property type="molecule type" value="Genomic_DNA"/>
</dbReference>
<feature type="transmembrane region" description="Helical" evidence="2">
    <location>
        <begin position="7"/>
        <end position="30"/>
    </location>
</feature>
<keyword evidence="2" id="KW-0812">Transmembrane</keyword>
<dbReference type="AlphaFoldDB" id="A0A917G434"/>
<reference evidence="3" key="1">
    <citation type="journal article" date="2014" name="Int. J. Syst. Evol. Microbiol.">
        <title>Complete genome sequence of Corynebacterium casei LMG S-19264T (=DSM 44701T), isolated from a smear-ripened cheese.</title>
        <authorList>
            <consortium name="US DOE Joint Genome Institute (JGI-PGF)"/>
            <person name="Walter F."/>
            <person name="Albersmeier A."/>
            <person name="Kalinowski J."/>
            <person name="Ruckert C."/>
        </authorList>
    </citation>
    <scope>NUCLEOTIDE SEQUENCE</scope>
    <source>
        <strain evidence="3">CGMCC 1.12987</strain>
    </source>
</reference>
<evidence type="ECO:0000313" key="3">
    <source>
        <dbReference type="EMBL" id="GGG21606.1"/>
    </source>
</evidence>
<protein>
    <submittedName>
        <fullName evidence="3">Uncharacterized protein</fullName>
    </submittedName>
</protein>
<keyword evidence="2" id="KW-1133">Transmembrane helix</keyword>
<name>A0A917G434_9BACL</name>
<keyword evidence="2" id="KW-0472">Membrane</keyword>
<feature type="region of interest" description="Disordered" evidence="1">
    <location>
        <begin position="176"/>
        <end position="222"/>
    </location>
</feature>
<reference evidence="3" key="2">
    <citation type="submission" date="2020-09" db="EMBL/GenBank/DDBJ databases">
        <authorList>
            <person name="Sun Q."/>
            <person name="Zhou Y."/>
        </authorList>
    </citation>
    <scope>NUCLEOTIDE SEQUENCE</scope>
    <source>
        <strain evidence="3">CGMCC 1.12987</strain>
    </source>
</reference>